<comment type="caution">
    <text evidence="9">Lacks conserved residue(s) required for the propagation of feature annotation.</text>
</comment>
<comment type="pathway">
    <text evidence="1 9">Isoprenoid biosynthesis; isopentenyl diphosphate biosynthesis via DXP pathway; isopentenyl diphosphate from 1-deoxy-D-xylulose 5-phosphate: step 1/6.</text>
</comment>
<evidence type="ECO:0000259" key="12">
    <source>
        <dbReference type="Pfam" id="PF13288"/>
    </source>
</evidence>
<dbReference type="EMBL" id="ADLT01000017">
    <property type="protein sequence ID" value="EHO63291.1"/>
    <property type="molecule type" value="Genomic_DNA"/>
</dbReference>
<dbReference type="SUPFAM" id="SSF69055">
    <property type="entry name" value="1-deoxy-D-xylulose-5-phosphate reductoisomerase, C-terminal domain"/>
    <property type="match status" value="1"/>
</dbReference>
<evidence type="ECO:0000256" key="1">
    <source>
        <dbReference type="ARBA" id="ARBA00005094"/>
    </source>
</evidence>
<dbReference type="RefSeq" id="WP_008859220.1">
    <property type="nucleotide sequence ID" value="NZ_JH591187.1"/>
</dbReference>
<dbReference type="InterPro" id="IPR036169">
    <property type="entry name" value="DXPR_C_sf"/>
</dbReference>
<dbReference type="NCBIfam" id="NF009114">
    <property type="entry name" value="PRK12464.1"/>
    <property type="match status" value="1"/>
</dbReference>
<keyword evidence="7 9" id="KW-0414">Isoprene biosynthesis</keyword>
<dbReference type="STRING" id="742743.HMPREF9453_00716"/>
<evidence type="ECO:0000256" key="6">
    <source>
        <dbReference type="ARBA" id="ARBA00023211"/>
    </source>
</evidence>
<feature type="domain" description="DXP reductoisomerase C-terminal" evidence="12">
    <location>
        <begin position="258"/>
        <end position="375"/>
    </location>
</feature>
<feature type="binding site" evidence="9">
    <location>
        <position position="123"/>
    </location>
    <ligand>
        <name>NADPH</name>
        <dbReference type="ChEBI" id="CHEBI:57783"/>
    </ligand>
</feature>
<keyword evidence="3 9" id="KW-0479">Metal-binding</keyword>
<dbReference type="HAMAP" id="MF_00183">
    <property type="entry name" value="DXP_reductoisom"/>
    <property type="match status" value="1"/>
</dbReference>
<dbReference type="EC" id="1.1.1.267" evidence="9"/>
<reference evidence="13 14" key="1">
    <citation type="submission" date="2011-11" db="EMBL/GenBank/DDBJ databases">
        <title>The Genome Sequence of Dialister succinatiphilus YIT 11850.</title>
        <authorList>
            <consortium name="The Broad Institute Genome Sequencing Platform"/>
            <person name="Earl A."/>
            <person name="Ward D."/>
            <person name="Feldgarden M."/>
            <person name="Gevers D."/>
            <person name="Morotomi M."/>
            <person name="Young S.K."/>
            <person name="Zeng Q."/>
            <person name="Gargeya S."/>
            <person name="Fitzgerald M."/>
            <person name="Haas B."/>
            <person name="Abouelleil A."/>
            <person name="Alvarado L."/>
            <person name="Arachchi H.M."/>
            <person name="Berlin A."/>
            <person name="Brown A."/>
            <person name="Chapman S.B."/>
            <person name="Dunbar C."/>
            <person name="Gearin G."/>
            <person name="Goldberg J."/>
            <person name="Griggs A."/>
            <person name="Gujja S."/>
            <person name="Heiman D."/>
            <person name="Howarth C."/>
            <person name="Lui A."/>
            <person name="MacDonald P.J.P."/>
            <person name="Montmayeur A."/>
            <person name="Murphy C."/>
            <person name="Neiman D."/>
            <person name="Pearson M."/>
            <person name="Priest M."/>
            <person name="Roberts A."/>
            <person name="Saif S."/>
            <person name="Shea T."/>
            <person name="Sisk P."/>
            <person name="Stolte C."/>
            <person name="Sykes S."/>
            <person name="Wortman J."/>
            <person name="Nusbaum C."/>
            <person name="Birren B."/>
        </authorList>
    </citation>
    <scope>NUCLEOTIDE SEQUENCE [LARGE SCALE GENOMIC DNA]</scope>
    <source>
        <strain evidence="13 14">YIT 11850</strain>
    </source>
</reference>
<evidence type="ECO:0000256" key="4">
    <source>
        <dbReference type="ARBA" id="ARBA00022857"/>
    </source>
</evidence>
<evidence type="ECO:0000259" key="11">
    <source>
        <dbReference type="Pfam" id="PF08436"/>
    </source>
</evidence>
<evidence type="ECO:0000256" key="9">
    <source>
        <dbReference type="HAMAP-Rule" id="MF_00183"/>
    </source>
</evidence>
<gene>
    <name evidence="9" type="primary">dxr</name>
    <name evidence="13" type="ORF">HMPREF9453_00716</name>
</gene>
<feature type="domain" description="1-deoxy-D-xylulose 5-phosphate reductoisomerase C-terminal" evidence="11">
    <location>
        <begin position="143"/>
        <end position="226"/>
    </location>
</feature>
<feature type="binding site" evidence="9">
    <location>
        <position position="37"/>
    </location>
    <ligand>
        <name>NADPH</name>
        <dbReference type="ChEBI" id="CHEBI:57783"/>
    </ligand>
</feature>
<dbReference type="PANTHER" id="PTHR30525:SF0">
    <property type="entry name" value="1-DEOXY-D-XYLULOSE 5-PHOSPHATE REDUCTOISOMERASE, CHLOROPLASTIC"/>
    <property type="match status" value="1"/>
</dbReference>
<comment type="function">
    <text evidence="9">Catalyzes the NADPH-dependent rearrangement and reduction of 1-deoxy-D-xylulose-5-phosphate (DXP) to 2-C-methyl-D-erythritol 4-phosphate (MEP).</text>
</comment>
<dbReference type="PANTHER" id="PTHR30525">
    <property type="entry name" value="1-DEOXY-D-XYLULOSE 5-PHOSPHATE REDUCTOISOMERASE"/>
    <property type="match status" value="1"/>
</dbReference>
<accession>H1CZC3</accession>
<dbReference type="GO" id="GO:0030604">
    <property type="term" value="F:1-deoxy-D-xylulose-5-phosphate reductoisomerase activity"/>
    <property type="evidence" value="ECO:0007669"/>
    <property type="project" value="UniProtKB-UniRule"/>
</dbReference>
<feature type="binding site" evidence="9">
    <location>
        <position position="209"/>
    </location>
    <ligand>
        <name>1-deoxy-D-xylulose 5-phosphate</name>
        <dbReference type="ChEBI" id="CHEBI:57792"/>
    </ligand>
</feature>
<feature type="binding site" evidence="9">
    <location>
        <position position="173"/>
    </location>
    <ligand>
        <name>1-deoxy-D-xylulose 5-phosphate</name>
        <dbReference type="ChEBI" id="CHEBI:57792"/>
    </ligand>
</feature>
<feature type="binding site" evidence="9">
    <location>
        <position position="214"/>
    </location>
    <ligand>
        <name>1-deoxy-D-xylulose 5-phosphate</name>
        <dbReference type="ChEBI" id="CHEBI:57792"/>
    </ligand>
</feature>
<protein>
    <recommendedName>
        <fullName evidence="9">1-deoxy-D-xylulose 5-phosphate reductoisomerase</fullName>
        <shortName evidence="9">DXP reductoisomerase</shortName>
        <ecNumber evidence="9">1.1.1.267</ecNumber>
    </recommendedName>
    <alternativeName>
        <fullName evidence="9">1-deoxyxylulose-5-phosphate reductoisomerase</fullName>
    </alternativeName>
    <alternativeName>
        <fullName evidence="9">2-C-methyl-D-erythritol 4-phosphate synthase</fullName>
    </alternativeName>
</protein>
<feature type="binding site" evidence="9">
    <location>
        <position position="215"/>
    </location>
    <ligand>
        <name>1-deoxy-D-xylulose 5-phosphate</name>
        <dbReference type="ChEBI" id="CHEBI:57792"/>
    </ligand>
</feature>
<feature type="binding site" evidence="9">
    <location>
        <position position="13"/>
    </location>
    <ligand>
        <name>NADPH</name>
        <dbReference type="ChEBI" id="CHEBI:57783"/>
    </ligand>
</feature>
<comment type="similarity">
    <text evidence="2 9">Belongs to the DXR family.</text>
</comment>
<dbReference type="NCBIfam" id="TIGR00243">
    <property type="entry name" value="Dxr"/>
    <property type="match status" value="1"/>
</dbReference>
<keyword evidence="13" id="KW-0413">Isomerase</keyword>
<evidence type="ECO:0000259" key="10">
    <source>
        <dbReference type="Pfam" id="PF02670"/>
    </source>
</evidence>
<keyword evidence="9" id="KW-0460">Magnesium</keyword>
<dbReference type="Pfam" id="PF08436">
    <property type="entry name" value="DXP_redisom_C"/>
    <property type="match status" value="1"/>
</dbReference>
<comment type="caution">
    <text evidence="13">The sequence shown here is derived from an EMBL/GenBank/DDBJ whole genome shotgun (WGS) entry which is preliminary data.</text>
</comment>
<feature type="binding site" evidence="9">
    <location>
        <position position="149"/>
    </location>
    <ligand>
        <name>1-deoxy-D-xylulose 5-phosphate</name>
        <dbReference type="ChEBI" id="CHEBI:57792"/>
    </ligand>
</feature>
<feature type="domain" description="1-deoxy-D-xylulose 5-phosphate reductoisomerase N-terminal" evidence="10">
    <location>
        <begin position="4"/>
        <end position="129"/>
    </location>
</feature>
<dbReference type="Gene3D" id="3.40.50.720">
    <property type="entry name" value="NAD(P)-binding Rossmann-like Domain"/>
    <property type="match status" value="1"/>
</dbReference>
<keyword evidence="14" id="KW-1185">Reference proteome</keyword>
<sequence length="387" mass="42642">MKEIAVLGSTGSIGTQTLDVIRSHPDLFHARVLCANKSVEKLLRQAEEFHPAAVVVCDEEAGREFKSLYTGPAEVIIGQEGLTEAALRDDVDLVLVAVVGIAGLAPTLAAIGAEKELALANKETLVAGGSLVLAEARKHHVLIRPVDSEHSAIFQCMLGQDRKHIHKLLLTASGGPFRGKTREELKKVTLADAMKHPTWNMGMKVTLDSATMFNKGLEVIEAHWLFNVDYDDIEVIVQPQSLIHSMVEYDDGSIMAQIGNPDMRLPIQFALTYPERLPSPSRQYVNWRDIASIIIEKPDLEVFRSLKMAYEAGKQGGTAGTAFNAANEEAIRAFIAGRISFLSIYDVVEETLSRFISREIHSYEDIMEADRLARALAESEIRRIAPC</sequence>
<evidence type="ECO:0000313" key="14">
    <source>
        <dbReference type="Proteomes" id="UP000003277"/>
    </source>
</evidence>
<feature type="binding site" evidence="9">
    <location>
        <position position="218"/>
    </location>
    <ligand>
        <name>1-deoxy-D-xylulose 5-phosphate</name>
        <dbReference type="ChEBI" id="CHEBI:57792"/>
    </ligand>
</feature>
<evidence type="ECO:0000313" key="13">
    <source>
        <dbReference type="EMBL" id="EHO63291.1"/>
    </source>
</evidence>
<evidence type="ECO:0000256" key="3">
    <source>
        <dbReference type="ARBA" id="ARBA00022723"/>
    </source>
</evidence>
<name>H1CZC3_9FIRM</name>
<feature type="binding site" evidence="9">
    <location>
        <position position="149"/>
    </location>
    <ligand>
        <name>Mn(2+)</name>
        <dbReference type="ChEBI" id="CHEBI:29035"/>
    </ligand>
</feature>
<feature type="binding site" evidence="9">
    <location>
        <position position="122"/>
    </location>
    <ligand>
        <name>1-deoxy-D-xylulose 5-phosphate</name>
        <dbReference type="ChEBI" id="CHEBI:57792"/>
    </ligand>
</feature>
<dbReference type="HOGENOM" id="CLU_035714_4_0_9"/>
<dbReference type="SUPFAM" id="SSF51735">
    <property type="entry name" value="NAD(P)-binding Rossmann-fold domains"/>
    <property type="match status" value="1"/>
</dbReference>
<keyword evidence="4 9" id="KW-0521">NADP</keyword>
<dbReference type="OrthoDB" id="9806546at2"/>
<proteinExistence type="inferred from homology"/>
<dbReference type="Pfam" id="PF13288">
    <property type="entry name" value="DXPR_C"/>
    <property type="match status" value="1"/>
</dbReference>
<feature type="binding site" evidence="9">
    <location>
        <position position="121"/>
    </location>
    <ligand>
        <name>NADPH</name>
        <dbReference type="ChEBI" id="CHEBI:57783"/>
    </ligand>
</feature>
<dbReference type="InterPro" id="IPR013512">
    <property type="entry name" value="DXP_reductoisomerase_N"/>
</dbReference>
<comment type="catalytic activity">
    <reaction evidence="8">
        <text>2-C-methyl-D-erythritol 4-phosphate + NADP(+) = 1-deoxy-D-xylulose 5-phosphate + NADPH + H(+)</text>
        <dbReference type="Rhea" id="RHEA:13717"/>
        <dbReference type="ChEBI" id="CHEBI:15378"/>
        <dbReference type="ChEBI" id="CHEBI:57783"/>
        <dbReference type="ChEBI" id="CHEBI:57792"/>
        <dbReference type="ChEBI" id="CHEBI:58262"/>
        <dbReference type="ChEBI" id="CHEBI:58349"/>
        <dbReference type="EC" id="1.1.1.267"/>
    </reaction>
    <physiologicalReaction direction="right-to-left" evidence="8">
        <dbReference type="Rhea" id="RHEA:13719"/>
    </physiologicalReaction>
</comment>
<feature type="binding site" evidence="9">
    <location>
        <position position="202"/>
    </location>
    <ligand>
        <name>NADPH</name>
        <dbReference type="ChEBI" id="CHEBI:57783"/>
    </ligand>
</feature>
<dbReference type="PATRIC" id="fig|742743.3.peg.725"/>
<organism evidence="13 14">
    <name type="scientific">Dialister succinatiphilus YIT 11850</name>
    <dbReference type="NCBI Taxonomy" id="742743"/>
    <lineage>
        <taxon>Bacteria</taxon>
        <taxon>Bacillati</taxon>
        <taxon>Bacillota</taxon>
        <taxon>Negativicutes</taxon>
        <taxon>Veillonellales</taxon>
        <taxon>Veillonellaceae</taxon>
        <taxon>Dialister</taxon>
    </lineage>
</organism>
<feature type="binding site" evidence="9">
    <location>
        <position position="11"/>
    </location>
    <ligand>
        <name>NADPH</name>
        <dbReference type="ChEBI" id="CHEBI:57783"/>
    </ligand>
</feature>
<dbReference type="eggNOG" id="COG0743">
    <property type="taxonomic scope" value="Bacteria"/>
</dbReference>
<feature type="binding site" evidence="9">
    <location>
        <position position="148"/>
    </location>
    <ligand>
        <name>1-deoxy-D-xylulose 5-phosphate</name>
        <dbReference type="ChEBI" id="CHEBI:57792"/>
    </ligand>
</feature>
<dbReference type="InterPro" id="IPR026877">
    <property type="entry name" value="DXPR_C"/>
</dbReference>
<dbReference type="InterPro" id="IPR036291">
    <property type="entry name" value="NAD(P)-bd_dom_sf"/>
</dbReference>
<feature type="binding site" evidence="9">
    <location>
        <position position="196"/>
    </location>
    <ligand>
        <name>1-deoxy-D-xylulose 5-phosphate</name>
        <dbReference type="ChEBI" id="CHEBI:57792"/>
    </ligand>
</feature>
<evidence type="ECO:0000256" key="7">
    <source>
        <dbReference type="ARBA" id="ARBA00023229"/>
    </source>
</evidence>
<comment type="cofactor">
    <cofactor evidence="9">
        <name>Mg(2+)</name>
        <dbReference type="ChEBI" id="CHEBI:18420"/>
    </cofactor>
    <cofactor evidence="9">
        <name>Mn(2+)</name>
        <dbReference type="ChEBI" id="CHEBI:29035"/>
    </cofactor>
</comment>
<dbReference type="Proteomes" id="UP000003277">
    <property type="component" value="Unassembled WGS sequence"/>
</dbReference>
<dbReference type="FunFam" id="3.40.50.720:FF:000045">
    <property type="entry name" value="1-deoxy-D-xylulose 5-phosphate reductoisomerase"/>
    <property type="match status" value="1"/>
</dbReference>
<evidence type="ECO:0000256" key="2">
    <source>
        <dbReference type="ARBA" id="ARBA00006825"/>
    </source>
</evidence>
<dbReference type="SUPFAM" id="SSF55347">
    <property type="entry name" value="Glyceraldehyde-3-phosphate dehydrogenase-like, C-terminal domain"/>
    <property type="match status" value="1"/>
</dbReference>
<dbReference type="Gene3D" id="1.10.1740.10">
    <property type="match status" value="1"/>
</dbReference>
<dbReference type="InterPro" id="IPR003821">
    <property type="entry name" value="DXP_reductoisomerase"/>
</dbReference>
<feature type="binding site" evidence="9">
    <location>
        <position position="147"/>
    </location>
    <ligand>
        <name>Mn(2+)</name>
        <dbReference type="ChEBI" id="CHEBI:29035"/>
    </ligand>
</feature>
<dbReference type="PIRSF" id="PIRSF006205">
    <property type="entry name" value="Dxp_reductismrs"/>
    <property type="match status" value="1"/>
</dbReference>
<keyword evidence="5 9" id="KW-0560">Oxidoreductase</keyword>
<evidence type="ECO:0000256" key="5">
    <source>
        <dbReference type="ARBA" id="ARBA00023002"/>
    </source>
</evidence>
<dbReference type="GO" id="GO:0070402">
    <property type="term" value="F:NADPH binding"/>
    <property type="evidence" value="ECO:0007669"/>
    <property type="project" value="InterPro"/>
</dbReference>
<dbReference type="GO" id="GO:0051484">
    <property type="term" value="P:isopentenyl diphosphate biosynthetic process, methylerythritol 4-phosphate pathway involved in terpenoid biosynthetic process"/>
    <property type="evidence" value="ECO:0007669"/>
    <property type="project" value="UniProtKB-ARBA"/>
</dbReference>
<dbReference type="GO" id="GO:0016853">
    <property type="term" value="F:isomerase activity"/>
    <property type="evidence" value="ECO:0007669"/>
    <property type="project" value="UniProtKB-KW"/>
</dbReference>
<feature type="binding site" evidence="9">
    <location>
        <position position="10"/>
    </location>
    <ligand>
        <name>NADPH</name>
        <dbReference type="ChEBI" id="CHEBI:57783"/>
    </ligand>
</feature>
<dbReference type="InterPro" id="IPR013644">
    <property type="entry name" value="DXP_reductoisomerase_C"/>
</dbReference>
<dbReference type="Pfam" id="PF02670">
    <property type="entry name" value="DXP_reductoisom"/>
    <property type="match status" value="1"/>
</dbReference>
<evidence type="ECO:0000256" key="8">
    <source>
        <dbReference type="ARBA" id="ARBA00048543"/>
    </source>
</evidence>
<feature type="binding site" evidence="9">
    <location>
        <position position="218"/>
    </location>
    <ligand>
        <name>Mn(2+)</name>
        <dbReference type="ChEBI" id="CHEBI:29035"/>
    </ligand>
</feature>
<feature type="binding site" evidence="9">
    <location>
        <position position="12"/>
    </location>
    <ligand>
        <name>NADPH</name>
        <dbReference type="ChEBI" id="CHEBI:57783"/>
    </ligand>
</feature>
<dbReference type="GO" id="GO:0030145">
    <property type="term" value="F:manganese ion binding"/>
    <property type="evidence" value="ECO:0007669"/>
    <property type="project" value="TreeGrafter"/>
</dbReference>
<dbReference type="UniPathway" id="UPA00056">
    <property type="reaction ID" value="UER00092"/>
</dbReference>
<dbReference type="AlphaFoldDB" id="H1CZC3"/>
<keyword evidence="6 9" id="KW-0464">Manganese</keyword>